<dbReference type="InterPro" id="IPR001753">
    <property type="entry name" value="Enoyl-CoA_hydra/iso"/>
</dbReference>
<accession>R4X852</accession>
<evidence type="ECO:0000256" key="4">
    <source>
        <dbReference type="ARBA" id="ARBA00022832"/>
    </source>
</evidence>
<dbReference type="Gene3D" id="3.90.226.10">
    <property type="entry name" value="2-enoyl-CoA Hydratase, Chain A, domain 1"/>
    <property type="match status" value="1"/>
</dbReference>
<dbReference type="eggNOG" id="KOG1681">
    <property type="taxonomic scope" value="Eukaryota"/>
</dbReference>
<dbReference type="FunFam" id="1.10.12.10:FF:000004">
    <property type="entry name" value="Delta3,5-delta2,4-dienoyl-CoA isomerase"/>
    <property type="match status" value="1"/>
</dbReference>
<comment type="subcellular location">
    <subcellularLocation>
        <location evidence="1">Peroxisome</location>
    </subcellularLocation>
</comment>
<sequence length="278" mass="29619">MPLSSYNEPNFIVTSPTEFVLLIEINRPEKLNAFNDALWTSLRTLFDTASTDPDVRSVVLAARGRAFTAGLDLQSSTLTATMTDAPDPARAAQAMRRHILDFQDAVSSIQRCAKPVLAACHGLTLGLGVDILAASDVRYGAADTRLCIKEVDIGLAADIGSLQRLPHAVGNGGWVRELALTARTVTADEALRHGLLARVCPDRDATLAAALDTAALIASKSPVAVQGTKFLLDYSREHAVQEGLLMTAVWNASMLQAKDVSDAIAAVLTKSPARFAKL</sequence>
<keyword evidence="6" id="KW-0443">Lipid metabolism</keyword>
<dbReference type="GO" id="GO:0006635">
    <property type="term" value="P:fatty acid beta-oxidation"/>
    <property type="evidence" value="ECO:0007669"/>
    <property type="project" value="UniProtKB-UniPathway"/>
</dbReference>
<keyword evidence="5" id="KW-0007">Acetylation</keyword>
<dbReference type="PANTHER" id="PTHR43149:SF1">
    <property type="entry name" value="DELTA(3,5)-DELTA(2,4)-DIENOYL-COA ISOMERASE, MITOCHONDRIAL"/>
    <property type="match status" value="1"/>
</dbReference>
<evidence type="ECO:0000313" key="9">
    <source>
        <dbReference type="EMBL" id="CCG81437.1"/>
    </source>
</evidence>
<dbReference type="GO" id="GO:0005739">
    <property type="term" value="C:mitochondrion"/>
    <property type="evidence" value="ECO:0007669"/>
    <property type="project" value="TreeGrafter"/>
</dbReference>
<keyword evidence="10" id="KW-1185">Reference proteome</keyword>
<dbReference type="InterPro" id="IPR029045">
    <property type="entry name" value="ClpP/crotonase-like_dom_sf"/>
</dbReference>
<evidence type="ECO:0000313" key="10">
    <source>
        <dbReference type="Proteomes" id="UP000013776"/>
    </source>
</evidence>
<comment type="caution">
    <text evidence="9">The sequence shown here is derived from an EMBL/GenBank/DDBJ whole genome shotgun (WGS) entry which is preliminary data.</text>
</comment>
<reference evidence="9 10" key="1">
    <citation type="journal article" date="2013" name="MBio">
        <title>Genome sequencing of the plant pathogen Taphrina deformans, the causal agent of peach leaf curl.</title>
        <authorList>
            <person name="Cisse O.H."/>
            <person name="Almeida J.M.G.C.F."/>
            <person name="Fonseca A."/>
            <person name="Kumar A.A."/>
            <person name="Salojaervi J."/>
            <person name="Overmyer K."/>
            <person name="Hauser P.M."/>
            <person name="Pagni M."/>
        </authorList>
    </citation>
    <scope>NUCLEOTIDE SEQUENCE [LARGE SCALE GENOMIC DNA]</scope>
    <source>
        <strain evidence="10">PYCC 5710 / ATCC 11124 / CBS 356.35 / IMI 108563 / JCM 9778 / NBRC 8474</strain>
    </source>
</reference>
<proteinExistence type="inferred from homology"/>
<dbReference type="InterPro" id="IPR045002">
    <property type="entry name" value="Ech1-like"/>
</dbReference>
<dbReference type="GO" id="GO:0005777">
    <property type="term" value="C:peroxisome"/>
    <property type="evidence" value="ECO:0007669"/>
    <property type="project" value="UniProtKB-SubCell"/>
</dbReference>
<dbReference type="UniPathway" id="UPA00659"/>
<comment type="pathway">
    <text evidence="2">Lipid metabolism; fatty acid beta-oxidation.</text>
</comment>
<dbReference type="PANTHER" id="PTHR43149">
    <property type="entry name" value="ENOYL-COA HYDRATASE"/>
    <property type="match status" value="1"/>
</dbReference>
<dbReference type="GO" id="GO:0051750">
    <property type="term" value="F:delta(3,5)-delta(2,4)-dienoyl-CoA isomerase activity"/>
    <property type="evidence" value="ECO:0007669"/>
    <property type="project" value="TreeGrafter"/>
</dbReference>
<dbReference type="Pfam" id="PF00378">
    <property type="entry name" value="ECH_1"/>
    <property type="match status" value="1"/>
</dbReference>
<dbReference type="VEuPathDB" id="FungiDB:TAPDE_001207"/>
<evidence type="ECO:0000256" key="2">
    <source>
        <dbReference type="ARBA" id="ARBA00005005"/>
    </source>
</evidence>
<evidence type="ECO:0000256" key="3">
    <source>
        <dbReference type="ARBA" id="ARBA00005254"/>
    </source>
</evidence>
<dbReference type="InterPro" id="IPR014748">
    <property type="entry name" value="Enoyl-CoA_hydra_C"/>
</dbReference>
<dbReference type="SUPFAM" id="SSF52096">
    <property type="entry name" value="ClpP/crotonase"/>
    <property type="match status" value="1"/>
</dbReference>
<dbReference type="OrthoDB" id="14970at2759"/>
<keyword evidence="8" id="KW-0413">Isomerase</keyword>
<dbReference type="Gene3D" id="1.10.12.10">
    <property type="entry name" value="Lyase 2-enoyl-coa Hydratase, Chain A, domain 2"/>
    <property type="match status" value="1"/>
</dbReference>
<evidence type="ECO:0000256" key="6">
    <source>
        <dbReference type="ARBA" id="ARBA00023098"/>
    </source>
</evidence>
<evidence type="ECO:0000256" key="5">
    <source>
        <dbReference type="ARBA" id="ARBA00022990"/>
    </source>
</evidence>
<dbReference type="EMBL" id="CAHR02000039">
    <property type="protein sequence ID" value="CCG81437.1"/>
    <property type="molecule type" value="Genomic_DNA"/>
</dbReference>
<dbReference type="STRING" id="1097556.R4X852"/>
<dbReference type="FunFam" id="3.90.226.10:FF:000024">
    <property type="entry name" value="Delta3,5-delta2,4-dienoyl-CoA isomerase"/>
    <property type="match status" value="1"/>
</dbReference>
<evidence type="ECO:0000256" key="7">
    <source>
        <dbReference type="ARBA" id="ARBA00023140"/>
    </source>
</evidence>
<keyword evidence="4" id="KW-0276">Fatty acid metabolism</keyword>
<gene>
    <name evidence="9" type="ORF">TAPDE_001207</name>
</gene>
<protein>
    <submittedName>
        <fullName evidence="9">Enoyl-CoA hydratase/isomerase family protein</fullName>
    </submittedName>
</protein>
<evidence type="ECO:0000256" key="8">
    <source>
        <dbReference type="ARBA" id="ARBA00023235"/>
    </source>
</evidence>
<comment type="similarity">
    <text evidence="3">Belongs to the enoyl-CoA hydratase/isomerase family.</text>
</comment>
<organism evidence="9 10">
    <name type="scientific">Taphrina deformans (strain PYCC 5710 / ATCC 11124 / CBS 356.35 / IMI 108563 / JCM 9778 / NBRC 8474)</name>
    <name type="common">Peach leaf curl fungus</name>
    <name type="synonym">Lalaria deformans</name>
    <dbReference type="NCBI Taxonomy" id="1097556"/>
    <lineage>
        <taxon>Eukaryota</taxon>
        <taxon>Fungi</taxon>
        <taxon>Dikarya</taxon>
        <taxon>Ascomycota</taxon>
        <taxon>Taphrinomycotina</taxon>
        <taxon>Taphrinomycetes</taxon>
        <taxon>Taphrinales</taxon>
        <taxon>Taphrinaceae</taxon>
        <taxon>Taphrina</taxon>
    </lineage>
</organism>
<dbReference type="CDD" id="cd06558">
    <property type="entry name" value="crotonase-like"/>
    <property type="match status" value="1"/>
</dbReference>
<dbReference type="Proteomes" id="UP000013776">
    <property type="component" value="Unassembled WGS sequence"/>
</dbReference>
<dbReference type="AlphaFoldDB" id="R4X852"/>
<evidence type="ECO:0000256" key="1">
    <source>
        <dbReference type="ARBA" id="ARBA00004275"/>
    </source>
</evidence>
<name>R4X852_TAPDE</name>
<keyword evidence="7" id="KW-0576">Peroxisome</keyword>